<dbReference type="InterPro" id="IPR002481">
    <property type="entry name" value="FUR"/>
</dbReference>
<dbReference type="Gene3D" id="3.30.1490.190">
    <property type="match status" value="1"/>
</dbReference>
<feature type="binding site" evidence="7">
    <location>
        <position position="151"/>
    </location>
    <ligand>
        <name>Zn(2+)</name>
        <dbReference type="ChEBI" id="CHEBI:29105"/>
    </ligand>
</feature>
<evidence type="ECO:0000256" key="4">
    <source>
        <dbReference type="ARBA" id="ARBA00023015"/>
    </source>
</evidence>
<dbReference type="PANTHER" id="PTHR33202:SF6">
    <property type="entry name" value="ZINC UPTAKE REGULATION PROTEIN"/>
    <property type="match status" value="1"/>
</dbReference>
<dbReference type="Proteomes" id="UP000033358">
    <property type="component" value="Unassembled WGS sequence"/>
</dbReference>
<dbReference type="InterPro" id="IPR043135">
    <property type="entry name" value="Fur_C"/>
</dbReference>
<feature type="binding site" evidence="7">
    <location>
        <position position="148"/>
    </location>
    <ligand>
        <name>Zn(2+)</name>
        <dbReference type="ChEBI" id="CHEBI:29105"/>
    </ligand>
</feature>
<keyword evidence="10" id="KW-1185">Reference proteome</keyword>
<proteinExistence type="inferred from homology"/>
<dbReference type="GO" id="GO:1900376">
    <property type="term" value="P:regulation of secondary metabolite biosynthetic process"/>
    <property type="evidence" value="ECO:0007669"/>
    <property type="project" value="TreeGrafter"/>
</dbReference>
<feature type="binding site" evidence="8">
    <location>
        <position position="101"/>
    </location>
    <ligand>
        <name>Fe cation</name>
        <dbReference type="ChEBI" id="CHEBI:24875"/>
    </ligand>
</feature>
<dbReference type="Gene3D" id="1.10.10.10">
    <property type="entry name" value="Winged helix-like DNA-binding domain superfamily/Winged helix DNA-binding domain"/>
    <property type="match status" value="1"/>
</dbReference>
<evidence type="ECO:0000256" key="3">
    <source>
        <dbReference type="ARBA" id="ARBA00022833"/>
    </source>
</evidence>
<accession>A0A0F5MMR0</accession>
<keyword evidence="3 7" id="KW-0862">Zinc</keyword>
<sequence length="153" mass="17890">MNIHHKHHISVDNAIQRAEEICLNQNLKFTKLRKNILKLIWESKSPLKAYEILETLKINFPSSKPITIYRTLDFLLANRLIHKLETQNSFMPCSHPQSTSHHCYFIICLECHKVEEGCKDDLLKAIFTNLSERNFFPQKVVLEIQGICGDCQR</sequence>
<feature type="binding site" evidence="7">
    <location>
        <position position="111"/>
    </location>
    <ligand>
        <name>Zn(2+)</name>
        <dbReference type="ChEBI" id="CHEBI:29105"/>
    </ligand>
</feature>
<keyword evidence="2" id="KW-0678">Repressor</keyword>
<dbReference type="GO" id="GO:0045892">
    <property type="term" value="P:negative regulation of DNA-templated transcription"/>
    <property type="evidence" value="ECO:0007669"/>
    <property type="project" value="TreeGrafter"/>
</dbReference>
<keyword evidence="4" id="KW-0805">Transcription regulation</keyword>
<evidence type="ECO:0000313" key="10">
    <source>
        <dbReference type="Proteomes" id="UP000033358"/>
    </source>
</evidence>
<evidence type="ECO:0000256" key="8">
    <source>
        <dbReference type="PIRSR" id="PIRSR602481-2"/>
    </source>
</evidence>
<name>A0A0F5MMR0_9RICK</name>
<comment type="similarity">
    <text evidence="1">Belongs to the Fur family.</text>
</comment>
<feature type="binding site" evidence="7">
    <location>
        <position position="108"/>
    </location>
    <ligand>
        <name>Zn(2+)</name>
        <dbReference type="ChEBI" id="CHEBI:29105"/>
    </ligand>
</feature>
<evidence type="ECO:0000256" key="5">
    <source>
        <dbReference type="ARBA" id="ARBA00023125"/>
    </source>
</evidence>
<dbReference type="GO" id="GO:0000976">
    <property type="term" value="F:transcription cis-regulatory region binding"/>
    <property type="evidence" value="ECO:0007669"/>
    <property type="project" value="TreeGrafter"/>
</dbReference>
<keyword evidence="5" id="KW-0238">DNA-binding</keyword>
<reference evidence="9 10" key="1">
    <citation type="submission" date="2015-02" db="EMBL/GenBank/DDBJ databases">
        <title>Single cell genomics of a rare environmental alphaproteobacterium provides unique insights into Rickettsiaceae evolution.</title>
        <authorList>
            <person name="Martijn J."/>
            <person name="Schulz F."/>
            <person name="Zaremba-Niedzwiedzka K."/>
            <person name="Viklund J."/>
            <person name="Stepanauskas R."/>
            <person name="Andersson S.G.E."/>
            <person name="Horn M."/>
            <person name="Guy L."/>
            <person name="Ettema T.J.G."/>
        </authorList>
    </citation>
    <scope>NUCLEOTIDE SEQUENCE [LARGE SCALE GENOMIC DNA]</scope>
    <source>
        <strain evidence="9 10">SCGC AAA041-L04</strain>
    </source>
</reference>
<gene>
    <name evidence="9" type="primary">zur</name>
    <name evidence="9" type="ORF">SZ25_00823</name>
</gene>
<evidence type="ECO:0000256" key="1">
    <source>
        <dbReference type="ARBA" id="ARBA00007957"/>
    </source>
</evidence>
<dbReference type="Pfam" id="PF01475">
    <property type="entry name" value="FUR"/>
    <property type="match status" value="1"/>
</dbReference>
<dbReference type="SUPFAM" id="SSF46785">
    <property type="entry name" value="Winged helix' DNA-binding domain"/>
    <property type="match status" value="1"/>
</dbReference>
<evidence type="ECO:0000256" key="2">
    <source>
        <dbReference type="ARBA" id="ARBA00022491"/>
    </source>
</evidence>
<comment type="cofactor">
    <cofactor evidence="7">
        <name>Zn(2+)</name>
        <dbReference type="ChEBI" id="CHEBI:29105"/>
    </cofactor>
    <text evidence="7">Binds 1 zinc ion per subunit.</text>
</comment>
<comment type="cofactor">
    <cofactor evidence="8">
        <name>Mn(2+)</name>
        <dbReference type="ChEBI" id="CHEBI:29035"/>
    </cofactor>
    <cofactor evidence="8">
        <name>Fe(2+)</name>
        <dbReference type="ChEBI" id="CHEBI:29033"/>
    </cofactor>
    <text evidence="8">Binds 1 Mn(2+) or Fe(2+) ion per subunit.</text>
</comment>
<keyword evidence="7" id="KW-0479">Metal-binding</keyword>
<dbReference type="GO" id="GO:0003700">
    <property type="term" value="F:DNA-binding transcription factor activity"/>
    <property type="evidence" value="ECO:0007669"/>
    <property type="project" value="InterPro"/>
</dbReference>
<dbReference type="AlphaFoldDB" id="A0A0F5MMR0"/>
<keyword evidence="6" id="KW-0804">Transcription</keyword>
<evidence type="ECO:0000256" key="6">
    <source>
        <dbReference type="ARBA" id="ARBA00023163"/>
    </source>
</evidence>
<dbReference type="InterPro" id="IPR036388">
    <property type="entry name" value="WH-like_DNA-bd_sf"/>
</dbReference>
<dbReference type="GO" id="GO:0008270">
    <property type="term" value="F:zinc ion binding"/>
    <property type="evidence" value="ECO:0007669"/>
    <property type="project" value="TreeGrafter"/>
</dbReference>
<dbReference type="EMBL" id="JYHA01000136">
    <property type="protein sequence ID" value="KKB96103.1"/>
    <property type="molecule type" value="Genomic_DNA"/>
</dbReference>
<organism evidence="9 10">
    <name type="scientific">Candidatus Arcanibacter lacustris</name>
    <dbReference type="NCBI Taxonomy" id="1607817"/>
    <lineage>
        <taxon>Bacteria</taxon>
        <taxon>Pseudomonadati</taxon>
        <taxon>Pseudomonadota</taxon>
        <taxon>Alphaproteobacteria</taxon>
        <taxon>Rickettsiales</taxon>
        <taxon>Candidatus Arcanibacter</taxon>
    </lineage>
</organism>
<protein>
    <submittedName>
        <fullName evidence="9">Zinc uptake regulation protein</fullName>
    </submittedName>
</protein>
<dbReference type="GO" id="GO:0005829">
    <property type="term" value="C:cytosol"/>
    <property type="evidence" value="ECO:0007669"/>
    <property type="project" value="TreeGrafter"/>
</dbReference>
<keyword evidence="8" id="KW-0408">Iron</keyword>
<dbReference type="InterPro" id="IPR036390">
    <property type="entry name" value="WH_DNA-bd_sf"/>
</dbReference>
<evidence type="ECO:0000256" key="7">
    <source>
        <dbReference type="PIRSR" id="PIRSR602481-1"/>
    </source>
</evidence>
<evidence type="ECO:0000313" key="9">
    <source>
        <dbReference type="EMBL" id="KKB96103.1"/>
    </source>
</evidence>
<comment type="caution">
    <text evidence="9">The sequence shown here is derived from an EMBL/GenBank/DDBJ whole genome shotgun (WGS) entry which is preliminary data.</text>
</comment>
<dbReference type="PANTHER" id="PTHR33202">
    <property type="entry name" value="ZINC UPTAKE REGULATION PROTEIN"/>
    <property type="match status" value="1"/>
</dbReference>